<feature type="transmembrane region" description="Helical" evidence="14">
    <location>
        <begin position="31"/>
        <end position="54"/>
    </location>
</feature>
<dbReference type="PIRSF" id="PIRSF028810">
    <property type="entry name" value="Alpha1_2_glucosyltferase_Alg10"/>
    <property type="match status" value="1"/>
</dbReference>
<keyword evidence="8 14" id="KW-0812">Transmembrane</keyword>
<dbReference type="GO" id="GO:0106073">
    <property type="term" value="F:dolichyl pyrophosphate Glc2Man9GlcNAc2 alpha-1,2-glucosyltransferase activity"/>
    <property type="evidence" value="ECO:0007669"/>
    <property type="project" value="UniProtKB-UniRule"/>
</dbReference>
<evidence type="ECO:0000256" key="9">
    <source>
        <dbReference type="ARBA" id="ARBA00022824"/>
    </source>
</evidence>
<dbReference type="EC" id="2.4.1.256" evidence="4 14"/>
<feature type="transmembrane region" description="Helical" evidence="14">
    <location>
        <begin position="250"/>
        <end position="269"/>
    </location>
</feature>
<organism evidence="15 16">
    <name type="scientific">Pinctada imbricata</name>
    <name type="common">Atlantic pearl-oyster</name>
    <name type="synonym">Pinctada martensii</name>
    <dbReference type="NCBI Taxonomy" id="66713"/>
    <lineage>
        <taxon>Eukaryota</taxon>
        <taxon>Metazoa</taxon>
        <taxon>Spiralia</taxon>
        <taxon>Lophotrochozoa</taxon>
        <taxon>Mollusca</taxon>
        <taxon>Bivalvia</taxon>
        <taxon>Autobranchia</taxon>
        <taxon>Pteriomorphia</taxon>
        <taxon>Pterioida</taxon>
        <taxon>Pterioidea</taxon>
        <taxon>Pteriidae</taxon>
        <taxon>Pinctada</taxon>
    </lineage>
</organism>
<dbReference type="GO" id="GO:0005789">
    <property type="term" value="C:endoplasmic reticulum membrane"/>
    <property type="evidence" value="ECO:0007669"/>
    <property type="project" value="UniProtKB-SubCell"/>
</dbReference>
<feature type="transmembrane region" description="Helical" evidence="14">
    <location>
        <begin position="281"/>
        <end position="300"/>
    </location>
</feature>
<evidence type="ECO:0000256" key="11">
    <source>
        <dbReference type="ARBA" id="ARBA00023136"/>
    </source>
</evidence>
<evidence type="ECO:0000256" key="3">
    <source>
        <dbReference type="ARBA" id="ARBA00010600"/>
    </source>
</evidence>
<keyword evidence="16" id="KW-1185">Reference proteome</keyword>
<evidence type="ECO:0000256" key="2">
    <source>
        <dbReference type="ARBA" id="ARBA00004922"/>
    </source>
</evidence>
<evidence type="ECO:0000256" key="8">
    <source>
        <dbReference type="ARBA" id="ARBA00022692"/>
    </source>
</evidence>
<dbReference type="Proteomes" id="UP001186944">
    <property type="component" value="Unassembled WGS sequence"/>
</dbReference>
<feature type="transmembrane region" description="Helical" evidence="14">
    <location>
        <begin position="93"/>
        <end position="116"/>
    </location>
</feature>
<dbReference type="Pfam" id="PF04922">
    <property type="entry name" value="DIE2_ALG10"/>
    <property type="match status" value="1"/>
</dbReference>
<keyword evidence="6 14" id="KW-0328">Glycosyltransferase</keyword>
<accession>A0AA88YAV0</accession>
<evidence type="ECO:0000256" key="6">
    <source>
        <dbReference type="ARBA" id="ARBA00022676"/>
    </source>
</evidence>
<keyword evidence="11 14" id="KW-0472">Membrane</keyword>
<dbReference type="EMBL" id="VSWD01000005">
    <property type="protein sequence ID" value="KAK3101719.1"/>
    <property type="molecule type" value="Genomic_DNA"/>
</dbReference>
<evidence type="ECO:0000256" key="14">
    <source>
        <dbReference type="PIRNR" id="PIRNR028810"/>
    </source>
</evidence>
<evidence type="ECO:0000256" key="5">
    <source>
        <dbReference type="ARBA" id="ARBA00018512"/>
    </source>
</evidence>
<dbReference type="InterPro" id="IPR016900">
    <property type="entry name" value="Alg10"/>
</dbReference>
<evidence type="ECO:0000256" key="4">
    <source>
        <dbReference type="ARBA" id="ARBA00011967"/>
    </source>
</evidence>
<proteinExistence type="inferred from homology"/>
<comment type="subcellular location">
    <subcellularLocation>
        <location evidence="1">Endoplasmic reticulum membrane</location>
        <topology evidence="1">Multi-pass membrane protein</topology>
    </subcellularLocation>
</comment>
<evidence type="ECO:0000256" key="12">
    <source>
        <dbReference type="ARBA" id="ARBA00044727"/>
    </source>
</evidence>
<comment type="similarity">
    <text evidence="3 14">Belongs to the ALG10 glucosyltransferase family.</text>
</comment>
<evidence type="ECO:0000256" key="1">
    <source>
        <dbReference type="ARBA" id="ARBA00004477"/>
    </source>
</evidence>
<feature type="transmembrane region" description="Helical" evidence="14">
    <location>
        <begin position="155"/>
        <end position="174"/>
    </location>
</feature>
<comment type="pathway">
    <text evidence="2">Protein modification; protein glycosylation.</text>
</comment>
<reference evidence="15" key="1">
    <citation type="submission" date="2019-08" db="EMBL/GenBank/DDBJ databases">
        <title>The improved chromosome-level genome for the pearl oyster Pinctada fucata martensii using PacBio sequencing and Hi-C.</title>
        <authorList>
            <person name="Zheng Z."/>
        </authorList>
    </citation>
    <scope>NUCLEOTIDE SEQUENCE</scope>
    <source>
        <strain evidence="15">ZZ-2019</strain>
        <tissue evidence="15">Adductor muscle</tissue>
    </source>
</reference>
<evidence type="ECO:0000256" key="7">
    <source>
        <dbReference type="ARBA" id="ARBA00022679"/>
    </source>
</evidence>
<comment type="caution">
    <text evidence="15">The sequence shown here is derived from an EMBL/GenBank/DDBJ whole genome shotgun (WGS) entry which is preliminary data.</text>
</comment>
<sequence length="427" mass="50035">MDEVFHVPQVQKYCQGNFSAWDPMITTLPGLYLVTVGVLGPVQYVTNLSTGALCSTFNLRAVNVLFCTGNLYLIYCIHQFLHNNDKDEKTPKLTTTLTSLTLGIFPVLYFFTFLYYTDPGSTFFVLMMYLFHLHKYKFISAIAGILAIFFRQTNIIWVVFVAGLSARTYLLNWIHHHRKEKKIDDGNYVKVTLALLRLLLSPVQFCTVILRILLGTFWYIMVGVGFAVFVYINGSIVVGDKSHHEACLNFPQIFYFFFMCIFFSSMHLISPSKIFNFMKFAIFKFYLVIPFVLLAYFAIWKYTYIHIYLLSDNRHYTFYIWSKIFERHPHVRYILIPVYLYTAWSIHDSLHHKDVLWRLVYFICLVYFHSAPETPGVQIFYYTVYNSSSQYEISELRSSGFGDAPVHYNKCIYYLHVYTEAVQVVGQ</sequence>
<evidence type="ECO:0000256" key="10">
    <source>
        <dbReference type="ARBA" id="ARBA00022989"/>
    </source>
</evidence>
<feature type="transmembrane region" description="Helical" evidence="14">
    <location>
        <begin position="194"/>
        <end position="212"/>
    </location>
</feature>
<dbReference type="PANTHER" id="PTHR12989">
    <property type="entry name" value="ALPHA-1,2-GLUCOSYLTRANSFERASE ALG10"/>
    <property type="match status" value="1"/>
</dbReference>
<feature type="transmembrane region" description="Helical" evidence="14">
    <location>
        <begin position="61"/>
        <end position="81"/>
    </location>
</feature>
<feature type="transmembrane region" description="Helical" evidence="14">
    <location>
        <begin position="218"/>
        <end position="238"/>
    </location>
</feature>
<gene>
    <name evidence="15" type="ORF">FSP39_005801</name>
</gene>
<keyword evidence="9" id="KW-0256">Endoplasmic reticulum</keyword>
<evidence type="ECO:0000256" key="13">
    <source>
        <dbReference type="ARBA" id="ARBA00048064"/>
    </source>
</evidence>
<dbReference type="PANTHER" id="PTHR12989:SF10">
    <property type="entry name" value="DOL-P-GLC:GLC(2)MAN(9)GLCNAC(2)-PP-DOL ALPHA-1,2-GLUCOSYLTRANSFERASE-RELATED"/>
    <property type="match status" value="1"/>
</dbReference>
<comment type="function">
    <text evidence="12">Dol-P-Glc:Glc(2)Man(9)GlcNAc(2)-PP-Dol alpha-1,2-glucosyltransferase that operates in the biosynthetic pathway of dolichol-linked oligosaccharides, the glycan precursors employed in protein asparagine (N)-glycosylation. The assembly of dolichol-linked oligosaccharides begins on the cytosolic side of the endoplasmic reticulum membrane and finishes in its lumen. The sequential addition of sugars to dolichol pyrophosphate produces dolichol-linked oligosaccharides containing fourteen sugars, including two GlcNAcs, nine mannoses and three glucoses. Once assembled, the oligosaccharide is transferred from the lipid to nascent proteins by oligosaccharyltransferases. In the lumen of the endoplasmic reticulum, adds the third and last glucose residue from dolichyl phosphate glucose (Dol-P-Glc) onto the lipid-linked oligosaccharide intermediate Glc(2)Man(9)GlcNAc(2)-PP-Dol to produce Glc(3)Man(9)GlcNAc(2)-PP-Dol.</text>
</comment>
<keyword evidence="10 14" id="KW-1133">Transmembrane helix</keyword>
<protein>
    <recommendedName>
        <fullName evidence="5 14">Dol-P-Glc:Glc(2)Man(9)GlcNAc(2)-PP-Dol alpha-1,2-glucosyltransferase</fullName>
        <ecNumber evidence="4 14">2.4.1.256</ecNumber>
    </recommendedName>
</protein>
<name>A0AA88YAV0_PINIB</name>
<comment type="catalytic activity">
    <reaction evidence="13">
        <text>an alpha-D-Glc-(1-&gt;3)-alpha-D-Glc-(1-&gt;3)-alpha-D-Man-(1-&gt;2)-alpha-D-Man-(1-&gt;2)-alpha-D-Man-(1-&gt;3)-[alpha-D-Man-(1-&gt;2)-alpha-D-Man-(1-&gt;3)-[alpha-D-Man-(1-&gt;2)-alpha-D-Man-(1-&gt;6)]-alpha-D-Man-(1-&gt;6)]-beta-D-Man-(1-&gt;4)-beta-D-GlcNAc-(1-&gt;4)-alpha-D-GlcNAc-diphospho-di-trans,poly-cis-dolichol + a di-trans,poly-cis-dolichyl beta-D-glucosyl phosphate = a alpha-D-Glc-(1-&gt;2)-alpha-D-Glc-(1-&gt;3)-alpha-D-Glc-(1-&gt;3)-alpha-D-Man-(1-&gt;2)-alpha-D-Man-(1-&gt;2)-alpha-D-Man-(1-&gt;3)-[alpha-D-Man-(1-&gt;2)-alpha-D-Man-(1-&gt;3)-[alpha-D-Man-(1-&gt;2)-alpha-D-Man-(1-&gt;6)]-alpha-D-Man-(1-&gt;6)]-beta-D-Man-(1-&gt;4)-beta-D-GlcNAc-(1-&gt;4)-alpha-D-GlcNAc-diphospho-di-trans,poly-cis-dolichol + a di-trans,poly-cis-dolichyl phosphate + H(+)</text>
        <dbReference type="Rhea" id="RHEA:29543"/>
        <dbReference type="Rhea" id="RHEA-COMP:19498"/>
        <dbReference type="Rhea" id="RHEA-COMP:19502"/>
        <dbReference type="Rhea" id="RHEA-COMP:19512"/>
        <dbReference type="Rhea" id="RHEA-COMP:19522"/>
        <dbReference type="ChEBI" id="CHEBI:15378"/>
        <dbReference type="ChEBI" id="CHEBI:57525"/>
        <dbReference type="ChEBI" id="CHEBI:57683"/>
        <dbReference type="ChEBI" id="CHEBI:132522"/>
        <dbReference type="ChEBI" id="CHEBI:132523"/>
        <dbReference type="EC" id="2.4.1.256"/>
    </reaction>
    <physiologicalReaction direction="left-to-right" evidence="13">
        <dbReference type="Rhea" id="RHEA:29544"/>
    </physiologicalReaction>
</comment>
<evidence type="ECO:0000313" key="15">
    <source>
        <dbReference type="EMBL" id="KAK3101719.1"/>
    </source>
</evidence>
<dbReference type="AlphaFoldDB" id="A0AA88YAV0"/>
<dbReference type="GO" id="GO:0006488">
    <property type="term" value="P:dolichol-linked oligosaccharide biosynthetic process"/>
    <property type="evidence" value="ECO:0007669"/>
    <property type="project" value="UniProtKB-UniRule"/>
</dbReference>
<evidence type="ECO:0000313" key="16">
    <source>
        <dbReference type="Proteomes" id="UP001186944"/>
    </source>
</evidence>
<keyword evidence="7" id="KW-0808">Transferase</keyword>
<comment type="caution">
    <text evidence="14">Lacks conserved residue(s) required for the propagation of feature annotation.</text>
</comment>
<feature type="transmembrane region" description="Helical" evidence="14">
    <location>
        <begin position="123"/>
        <end position="149"/>
    </location>
</feature>